<dbReference type="SUPFAM" id="SSF53448">
    <property type="entry name" value="Nucleotide-diphospho-sugar transferases"/>
    <property type="match status" value="1"/>
</dbReference>
<accession>A0A3D3RA96</accession>
<dbReference type="GO" id="GO:0016779">
    <property type="term" value="F:nucleotidyltransferase activity"/>
    <property type="evidence" value="ECO:0007669"/>
    <property type="project" value="UniProtKB-ARBA"/>
</dbReference>
<dbReference type="AlphaFoldDB" id="A0A3D3RA96"/>
<dbReference type="InterPro" id="IPR029044">
    <property type="entry name" value="Nucleotide-diphossugar_trans"/>
</dbReference>
<evidence type="ECO:0000313" key="3">
    <source>
        <dbReference type="Proteomes" id="UP000263642"/>
    </source>
</evidence>
<dbReference type="EMBL" id="DQAY01000134">
    <property type="protein sequence ID" value="HCO25719.1"/>
    <property type="molecule type" value="Genomic_DNA"/>
</dbReference>
<evidence type="ECO:0000259" key="1">
    <source>
        <dbReference type="Pfam" id="PF12804"/>
    </source>
</evidence>
<feature type="non-terminal residue" evidence="2">
    <location>
        <position position="43"/>
    </location>
</feature>
<organism evidence="2 3">
    <name type="scientific">Gimesia maris</name>
    <dbReference type="NCBI Taxonomy" id="122"/>
    <lineage>
        <taxon>Bacteria</taxon>
        <taxon>Pseudomonadati</taxon>
        <taxon>Planctomycetota</taxon>
        <taxon>Planctomycetia</taxon>
        <taxon>Planctomycetales</taxon>
        <taxon>Planctomycetaceae</taxon>
        <taxon>Gimesia</taxon>
    </lineage>
</organism>
<feature type="domain" description="MobA-like NTP transferase" evidence="1">
    <location>
        <begin position="12"/>
        <end position="43"/>
    </location>
</feature>
<reference evidence="2 3" key="1">
    <citation type="journal article" date="2018" name="Nat. Biotechnol.">
        <title>A standardized bacterial taxonomy based on genome phylogeny substantially revises the tree of life.</title>
        <authorList>
            <person name="Parks D.H."/>
            <person name="Chuvochina M."/>
            <person name="Waite D.W."/>
            <person name="Rinke C."/>
            <person name="Skarshewski A."/>
            <person name="Chaumeil P.A."/>
            <person name="Hugenholtz P."/>
        </authorList>
    </citation>
    <scope>NUCLEOTIDE SEQUENCE [LARGE SCALE GENOMIC DNA]</scope>
    <source>
        <strain evidence="2">UBA9375</strain>
    </source>
</reference>
<gene>
    <name evidence="2" type="ORF">DIT97_22850</name>
</gene>
<sequence>MSDSMTTRRLFAIVPAAGRSRRMGTHKLLLRLGTETVIQRLVR</sequence>
<dbReference type="InterPro" id="IPR025877">
    <property type="entry name" value="MobA-like_NTP_Trfase"/>
</dbReference>
<dbReference type="Proteomes" id="UP000263642">
    <property type="component" value="Unassembled WGS sequence"/>
</dbReference>
<comment type="caution">
    <text evidence="2">The sequence shown here is derived from an EMBL/GenBank/DDBJ whole genome shotgun (WGS) entry which is preliminary data.</text>
</comment>
<proteinExistence type="predicted"/>
<protein>
    <recommendedName>
        <fullName evidence="1">MobA-like NTP transferase domain-containing protein</fullName>
    </recommendedName>
</protein>
<dbReference type="Pfam" id="PF12804">
    <property type="entry name" value="NTP_transf_3"/>
    <property type="match status" value="1"/>
</dbReference>
<dbReference type="Gene3D" id="3.90.550.10">
    <property type="entry name" value="Spore Coat Polysaccharide Biosynthesis Protein SpsA, Chain A"/>
    <property type="match status" value="1"/>
</dbReference>
<evidence type="ECO:0000313" key="2">
    <source>
        <dbReference type="EMBL" id="HCO25719.1"/>
    </source>
</evidence>
<name>A0A3D3RA96_9PLAN</name>